<protein>
    <submittedName>
        <fullName evidence="1">DUF3781 domain-containing protein</fullName>
    </submittedName>
</protein>
<dbReference type="OrthoDB" id="1093942at2"/>
<organism evidence="1 2">
    <name type="scientific">Companilactobacillus mishanensis</name>
    <dbReference type="NCBI Taxonomy" id="2486008"/>
    <lineage>
        <taxon>Bacteria</taxon>
        <taxon>Bacillati</taxon>
        <taxon>Bacillota</taxon>
        <taxon>Bacilli</taxon>
        <taxon>Lactobacillales</taxon>
        <taxon>Lactobacillaceae</taxon>
        <taxon>Companilactobacillus</taxon>
    </lineage>
</organism>
<accession>A0A5P0ZHU9</accession>
<dbReference type="Pfam" id="PF12636">
    <property type="entry name" value="DUF3781"/>
    <property type="match status" value="1"/>
</dbReference>
<evidence type="ECO:0000313" key="1">
    <source>
        <dbReference type="EMBL" id="MQS52641.1"/>
    </source>
</evidence>
<proteinExistence type="predicted"/>
<dbReference type="AlphaFoldDB" id="A0A5P0ZHU9"/>
<evidence type="ECO:0000313" key="2">
    <source>
        <dbReference type="Proteomes" id="UP000380386"/>
    </source>
</evidence>
<gene>
    <name evidence="1" type="ORF">FHL02_06365</name>
</gene>
<dbReference type="Proteomes" id="UP000380386">
    <property type="component" value="Unassembled WGS sequence"/>
</dbReference>
<dbReference type="RefSeq" id="WP_153383136.1">
    <property type="nucleotide sequence ID" value="NZ_VDFM01000006.1"/>
</dbReference>
<dbReference type="EMBL" id="VDFM01000006">
    <property type="protein sequence ID" value="MQS52641.1"/>
    <property type="molecule type" value="Genomic_DNA"/>
</dbReference>
<comment type="caution">
    <text evidence="1">The sequence shown here is derived from an EMBL/GenBank/DDBJ whole genome shotgun (WGS) entry which is preliminary data.</text>
</comment>
<sequence>MIEEIAGNICYTELVYGRVNKKLKVDLSSNEIEEMVMEILKDHQSIIEKIGKNFYISNLEKHVRLTVNSYNYRLITANRI</sequence>
<name>A0A5P0ZHU9_9LACO</name>
<reference evidence="1 2" key="1">
    <citation type="journal article" date="2019" name="Syst. Appl. Microbiol.">
        <title>Polyphasic characterization of two novel Lactobacillus spp. isolated from blown salami packages: Description of Lactobacillus halodurans sp. nov. and Lactobacillus salsicarnum sp. nov.</title>
        <authorList>
            <person name="Schuster J.A."/>
            <person name="Klingl A."/>
            <person name="Vogel R.F."/>
            <person name="Ehrmann M.A."/>
        </authorList>
    </citation>
    <scope>NUCLEOTIDE SEQUENCE [LARGE SCALE GENOMIC DNA]</scope>
    <source>
        <strain evidence="1 2">TMW 1.2118</strain>
    </source>
</reference>
<dbReference type="InterPro" id="IPR024229">
    <property type="entry name" value="DUF3781"/>
</dbReference>